<evidence type="ECO:0000313" key="1">
    <source>
        <dbReference type="EMBL" id="MEI4771593.1"/>
    </source>
</evidence>
<accession>A0ABU8F9A7</accession>
<protein>
    <submittedName>
        <fullName evidence="1">SLAP domain-containing protein</fullName>
    </submittedName>
</protein>
<evidence type="ECO:0000313" key="2">
    <source>
        <dbReference type="Proteomes" id="UP001364890"/>
    </source>
</evidence>
<sequence length="127" mass="14798">MQNLEFEASWDKSLAGKDRKEIEEIFHKTCNTESQKVSLTPIWQAVNHKSELLITVLVHNFTEKELTFQNKRLAYMEKEKICAIHTFTLQTLIIKPKVSMPWTFIFPAESLKNHATFQNGHLVIVNI</sequence>
<organism evidence="1 2">
    <name type="scientific">Psychrobacillus mangrovi</name>
    <dbReference type="NCBI Taxonomy" id="3117745"/>
    <lineage>
        <taxon>Bacteria</taxon>
        <taxon>Bacillati</taxon>
        <taxon>Bacillota</taxon>
        <taxon>Bacilli</taxon>
        <taxon>Bacillales</taxon>
        <taxon>Bacillaceae</taxon>
        <taxon>Psychrobacillus</taxon>
    </lineage>
</organism>
<proteinExistence type="predicted"/>
<dbReference type="NCBIfam" id="TIGR04398">
    <property type="entry name" value="SLAP_DUP"/>
    <property type="match status" value="1"/>
</dbReference>
<keyword evidence="2" id="KW-1185">Reference proteome</keyword>
<dbReference type="InterPro" id="IPR030910">
    <property type="entry name" value="SLAP_dom"/>
</dbReference>
<reference evidence="1 2" key="1">
    <citation type="submission" date="2024-01" db="EMBL/GenBank/DDBJ databases">
        <title>Seven novel Bacillus-like species.</title>
        <authorList>
            <person name="Liu G."/>
        </authorList>
    </citation>
    <scope>NUCLEOTIDE SEQUENCE [LARGE SCALE GENOMIC DNA]</scope>
    <source>
        <strain evidence="1 2">FJAT-51614</strain>
    </source>
</reference>
<name>A0ABU8F9A7_9BACI</name>
<dbReference type="RefSeq" id="WP_336499140.1">
    <property type="nucleotide sequence ID" value="NZ_JBAWSY010000023.1"/>
</dbReference>
<comment type="caution">
    <text evidence="1">The sequence shown here is derived from an EMBL/GenBank/DDBJ whole genome shotgun (WGS) entry which is preliminary data.</text>
</comment>
<gene>
    <name evidence="1" type="ORF">WAX74_18370</name>
</gene>
<dbReference type="EMBL" id="JBAWSY010000023">
    <property type="protein sequence ID" value="MEI4771593.1"/>
    <property type="molecule type" value="Genomic_DNA"/>
</dbReference>
<dbReference type="Proteomes" id="UP001364890">
    <property type="component" value="Unassembled WGS sequence"/>
</dbReference>